<dbReference type="STRING" id="1367422.A0A178ZFP9"/>
<dbReference type="InterPro" id="IPR039328">
    <property type="entry name" value="WDR89"/>
</dbReference>
<dbReference type="OrthoDB" id="25131at2759"/>
<evidence type="ECO:0000256" key="1">
    <source>
        <dbReference type="ARBA" id="ARBA00022574"/>
    </source>
</evidence>
<evidence type="ECO:0000259" key="4">
    <source>
        <dbReference type="PROSITE" id="PS51762"/>
    </source>
</evidence>
<dbReference type="PANTHER" id="PTHR22889:SF0">
    <property type="entry name" value="WD REPEAT-CONTAINING PROTEIN 89"/>
    <property type="match status" value="1"/>
</dbReference>
<accession>A0A178ZFP9</accession>
<feature type="region of interest" description="Disordered" evidence="3">
    <location>
        <begin position="317"/>
        <end position="340"/>
    </location>
</feature>
<dbReference type="Pfam" id="PF00722">
    <property type="entry name" value="Glyco_hydro_16"/>
    <property type="match status" value="1"/>
</dbReference>
<dbReference type="Proteomes" id="UP000078343">
    <property type="component" value="Unassembled WGS sequence"/>
</dbReference>
<dbReference type="InterPro" id="IPR013320">
    <property type="entry name" value="ConA-like_dom_sf"/>
</dbReference>
<dbReference type="Gene3D" id="2.60.120.200">
    <property type="match status" value="1"/>
</dbReference>
<dbReference type="InterPro" id="IPR036322">
    <property type="entry name" value="WD40_repeat_dom_sf"/>
</dbReference>
<evidence type="ECO:0000256" key="3">
    <source>
        <dbReference type="SAM" id="MobiDB-lite"/>
    </source>
</evidence>
<sequence length="570" mass="61873">MLQTCRELASCAPSKHEDVYIFAIAPVTGRGLAAITSADELLLLNRDDLAGSIPVGIQGVPRGLSSLVVEDQGSTIICAGNDGAVAVFDIRTQSAVAHFKSAIPVNSLASRLNDVALGSEAIVSIWDRRQAKLRWQTTEVNDEITALGFHPSRDNLLLSGGDDGVVCVFDTRIQEEQDSLLQAVNHGPIHKAGFLGPRDLYALSSDQNLALHSLTVDDADVEPDQPAPDQLGDLRPIIPCEYVIDILHSGMDYVVACGSHSNSRVDLIRVNRGMGLNFDQRIVLENAHGAEVVRSIFADETNGTIFTAGEDGRIMAFRPHDSSLPPTPAKTTKSKKQRADNPTIRLNAKYDWTNVQIKGKHLVMRQRGFSQADLDAYATVSIAGIQSREIDMRYGTYRAVFKVEGSHGGACAGFFWYRDDRSEIDIELITKGTSLVNNTVSFTSHPSQAPDGSPVPGATLAKSLSDPEFNPGVFREYRFDSHPVLGVAYYVDGKLVHKNTHNVPKEGGNLQLKLWADGNKWWSGTPSTTDVFMTVGSVVAYYNTTTLDPGWIHNCTAAGGPSERTLCTIS</sequence>
<dbReference type="Pfam" id="PF00400">
    <property type="entry name" value="WD40"/>
    <property type="match status" value="1"/>
</dbReference>
<dbReference type="PROSITE" id="PS51762">
    <property type="entry name" value="GH16_2"/>
    <property type="match status" value="1"/>
</dbReference>
<dbReference type="PANTHER" id="PTHR22889">
    <property type="entry name" value="WD REPEAT-CONTAINING PROTEIN 89"/>
    <property type="match status" value="1"/>
</dbReference>
<dbReference type="InterPro" id="IPR015943">
    <property type="entry name" value="WD40/YVTN_repeat-like_dom_sf"/>
</dbReference>
<gene>
    <name evidence="5" type="ORF">AYL99_07704</name>
</gene>
<dbReference type="GeneID" id="30011872"/>
<dbReference type="SUPFAM" id="SSF50978">
    <property type="entry name" value="WD40 repeat-like"/>
    <property type="match status" value="1"/>
</dbReference>
<proteinExistence type="predicted"/>
<dbReference type="RefSeq" id="XP_018691981.1">
    <property type="nucleotide sequence ID" value="XM_018839213.1"/>
</dbReference>
<dbReference type="SMART" id="SM00320">
    <property type="entry name" value="WD40"/>
    <property type="match status" value="3"/>
</dbReference>
<protein>
    <recommendedName>
        <fullName evidence="4">GH16 domain-containing protein</fullName>
    </recommendedName>
</protein>
<evidence type="ECO:0000313" key="6">
    <source>
        <dbReference type="Proteomes" id="UP000078343"/>
    </source>
</evidence>
<evidence type="ECO:0000313" key="5">
    <source>
        <dbReference type="EMBL" id="OAP58614.1"/>
    </source>
</evidence>
<organism evidence="5 6">
    <name type="scientific">Fonsecaea erecta</name>
    <dbReference type="NCBI Taxonomy" id="1367422"/>
    <lineage>
        <taxon>Eukaryota</taxon>
        <taxon>Fungi</taxon>
        <taxon>Dikarya</taxon>
        <taxon>Ascomycota</taxon>
        <taxon>Pezizomycotina</taxon>
        <taxon>Eurotiomycetes</taxon>
        <taxon>Chaetothyriomycetidae</taxon>
        <taxon>Chaetothyriales</taxon>
        <taxon>Herpotrichiellaceae</taxon>
        <taxon>Fonsecaea</taxon>
    </lineage>
</organism>
<dbReference type="EMBL" id="LVYI01000006">
    <property type="protein sequence ID" value="OAP58614.1"/>
    <property type="molecule type" value="Genomic_DNA"/>
</dbReference>
<keyword evidence="1" id="KW-0853">WD repeat</keyword>
<dbReference type="GO" id="GO:0004553">
    <property type="term" value="F:hydrolase activity, hydrolyzing O-glycosyl compounds"/>
    <property type="evidence" value="ECO:0007669"/>
    <property type="project" value="InterPro"/>
</dbReference>
<evidence type="ECO:0000256" key="2">
    <source>
        <dbReference type="ARBA" id="ARBA00022737"/>
    </source>
</evidence>
<keyword evidence="6" id="KW-1185">Reference proteome</keyword>
<dbReference type="Gene3D" id="2.130.10.10">
    <property type="entry name" value="YVTN repeat-like/Quinoprotein amine dehydrogenase"/>
    <property type="match status" value="1"/>
</dbReference>
<dbReference type="InterPro" id="IPR000757">
    <property type="entry name" value="Beta-glucanase-like"/>
</dbReference>
<dbReference type="GO" id="GO:0005975">
    <property type="term" value="P:carbohydrate metabolic process"/>
    <property type="evidence" value="ECO:0007669"/>
    <property type="project" value="InterPro"/>
</dbReference>
<dbReference type="InterPro" id="IPR001680">
    <property type="entry name" value="WD40_rpt"/>
</dbReference>
<reference evidence="5 6" key="1">
    <citation type="submission" date="2016-04" db="EMBL/GenBank/DDBJ databases">
        <title>Draft genome of Fonsecaea erecta CBS 125763.</title>
        <authorList>
            <person name="Weiss V.A."/>
            <person name="Vicente V.A."/>
            <person name="Raittz R.T."/>
            <person name="Moreno L.F."/>
            <person name="De Souza E.M."/>
            <person name="Pedrosa F.O."/>
            <person name="Steffens M.B."/>
            <person name="Faoro H."/>
            <person name="Tadra-Sfeir M.Z."/>
            <person name="Najafzadeh M.J."/>
            <person name="Felipe M.S."/>
            <person name="Teixeira M."/>
            <person name="Sun J."/>
            <person name="Xi L."/>
            <person name="Gomes R."/>
            <person name="De Azevedo C.M."/>
            <person name="Salgado C.G."/>
            <person name="Da Silva M.B."/>
            <person name="Nascimento M.F."/>
            <person name="Queiroz-Telles F."/>
            <person name="Attili D.S."/>
            <person name="Gorbushina A."/>
        </authorList>
    </citation>
    <scope>NUCLEOTIDE SEQUENCE [LARGE SCALE GENOMIC DNA]</scope>
    <source>
        <strain evidence="5 6">CBS 125763</strain>
    </source>
</reference>
<dbReference type="AlphaFoldDB" id="A0A178ZFP9"/>
<comment type="caution">
    <text evidence="5">The sequence shown here is derived from an EMBL/GenBank/DDBJ whole genome shotgun (WGS) entry which is preliminary data.</text>
</comment>
<keyword evidence="2" id="KW-0677">Repeat</keyword>
<feature type="domain" description="GH16" evidence="4">
    <location>
        <begin position="320"/>
        <end position="546"/>
    </location>
</feature>
<dbReference type="CDD" id="cd00413">
    <property type="entry name" value="Glyco_hydrolase_16"/>
    <property type="match status" value="1"/>
</dbReference>
<name>A0A178ZFP9_9EURO</name>
<dbReference type="SUPFAM" id="SSF49899">
    <property type="entry name" value="Concanavalin A-like lectins/glucanases"/>
    <property type="match status" value="1"/>
</dbReference>